<feature type="transmembrane region" description="Helical" evidence="1">
    <location>
        <begin position="34"/>
        <end position="56"/>
    </location>
</feature>
<organism evidence="2 3">
    <name type="scientific">Castanea mollissima</name>
    <name type="common">Chinese chestnut</name>
    <dbReference type="NCBI Taxonomy" id="60419"/>
    <lineage>
        <taxon>Eukaryota</taxon>
        <taxon>Viridiplantae</taxon>
        <taxon>Streptophyta</taxon>
        <taxon>Embryophyta</taxon>
        <taxon>Tracheophyta</taxon>
        <taxon>Spermatophyta</taxon>
        <taxon>Magnoliopsida</taxon>
        <taxon>eudicotyledons</taxon>
        <taxon>Gunneridae</taxon>
        <taxon>Pentapetalae</taxon>
        <taxon>rosids</taxon>
        <taxon>fabids</taxon>
        <taxon>Fagales</taxon>
        <taxon>Fagaceae</taxon>
        <taxon>Castanea</taxon>
    </lineage>
</organism>
<keyword evidence="3" id="KW-1185">Reference proteome</keyword>
<keyword evidence="1" id="KW-0812">Transmembrane</keyword>
<dbReference type="AlphaFoldDB" id="A0A8J4QFL3"/>
<sequence>MKFCLLGGFSFLIDFSLTFLGKFSQRSILLSFGRFYIFGSQPVLLARQVIFARWFFLKNRKESKFTEI</sequence>
<name>A0A8J4QFL3_9ROSI</name>
<evidence type="ECO:0000256" key="1">
    <source>
        <dbReference type="SAM" id="Phobius"/>
    </source>
</evidence>
<accession>A0A8J4QFL3</accession>
<comment type="caution">
    <text evidence="2">The sequence shown here is derived from an EMBL/GenBank/DDBJ whole genome shotgun (WGS) entry which is preliminary data.</text>
</comment>
<keyword evidence="1" id="KW-0472">Membrane</keyword>
<protein>
    <submittedName>
        <fullName evidence="2">Uncharacterized protein</fullName>
    </submittedName>
</protein>
<evidence type="ECO:0000313" key="2">
    <source>
        <dbReference type="EMBL" id="KAF3944764.1"/>
    </source>
</evidence>
<gene>
    <name evidence="2" type="ORF">CMV_028796</name>
</gene>
<evidence type="ECO:0000313" key="3">
    <source>
        <dbReference type="Proteomes" id="UP000737018"/>
    </source>
</evidence>
<keyword evidence="1" id="KW-1133">Transmembrane helix</keyword>
<proteinExistence type="predicted"/>
<dbReference type="EMBL" id="JRKL02012546">
    <property type="protein sequence ID" value="KAF3944764.1"/>
    <property type="molecule type" value="Genomic_DNA"/>
</dbReference>
<reference evidence="2" key="1">
    <citation type="submission" date="2020-03" db="EMBL/GenBank/DDBJ databases">
        <title>Castanea mollissima Vanexum genome sequencing.</title>
        <authorList>
            <person name="Staton M."/>
        </authorList>
    </citation>
    <scope>NUCLEOTIDE SEQUENCE</scope>
    <source>
        <tissue evidence="2">Leaf</tissue>
    </source>
</reference>
<dbReference type="Proteomes" id="UP000737018">
    <property type="component" value="Unassembled WGS sequence"/>
</dbReference>